<organism evidence="6 7">
    <name type="scientific">Janthinobacterium agaricidamnosum NBRC 102515 = DSM 9628</name>
    <dbReference type="NCBI Taxonomy" id="1349767"/>
    <lineage>
        <taxon>Bacteria</taxon>
        <taxon>Pseudomonadati</taxon>
        <taxon>Pseudomonadota</taxon>
        <taxon>Betaproteobacteria</taxon>
        <taxon>Burkholderiales</taxon>
        <taxon>Oxalobacteraceae</taxon>
        <taxon>Janthinobacterium</taxon>
    </lineage>
</organism>
<evidence type="ECO:0000256" key="2">
    <source>
        <dbReference type="ARBA" id="ARBA00023015"/>
    </source>
</evidence>
<dbReference type="Proteomes" id="UP000027604">
    <property type="component" value="Chromosome I"/>
</dbReference>
<evidence type="ECO:0000259" key="5">
    <source>
        <dbReference type="PROSITE" id="PS50931"/>
    </source>
</evidence>
<evidence type="ECO:0000256" key="3">
    <source>
        <dbReference type="ARBA" id="ARBA00023125"/>
    </source>
</evidence>
<dbReference type="PROSITE" id="PS50931">
    <property type="entry name" value="HTH_LYSR"/>
    <property type="match status" value="1"/>
</dbReference>
<dbReference type="PANTHER" id="PTHR30537:SF5">
    <property type="entry name" value="HTH-TYPE TRANSCRIPTIONAL ACTIVATOR TTDR-RELATED"/>
    <property type="match status" value="1"/>
</dbReference>
<reference evidence="6 7" key="1">
    <citation type="journal article" date="2015" name="Genome Announc.">
        <title>Genome Sequence of Mushroom Soft-Rot Pathogen Janthinobacterium agaricidamnosum.</title>
        <authorList>
            <person name="Graupner K."/>
            <person name="Lackner G."/>
            <person name="Hertweck C."/>
        </authorList>
    </citation>
    <scope>NUCLEOTIDE SEQUENCE [LARGE SCALE GENOMIC DNA]</scope>
    <source>
        <strain evidence="7">NBRC 102515 / DSM 9628</strain>
    </source>
</reference>
<dbReference type="InterPro" id="IPR005119">
    <property type="entry name" value="LysR_subst-bd"/>
</dbReference>
<dbReference type="Pfam" id="PF00126">
    <property type="entry name" value="HTH_1"/>
    <property type="match status" value="1"/>
</dbReference>
<dbReference type="SUPFAM" id="SSF53850">
    <property type="entry name" value="Periplasmic binding protein-like II"/>
    <property type="match status" value="1"/>
</dbReference>
<dbReference type="OrthoDB" id="9786526at2"/>
<name>W0VDI2_9BURK</name>
<dbReference type="EMBL" id="HG322949">
    <property type="protein sequence ID" value="CDG85961.1"/>
    <property type="molecule type" value="Genomic_DNA"/>
</dbReference>
<dbReference type="RefSeq" id="WP_038497764.1">
    <property type="nucleotide sequence ID" value="NZ_BCTH01000020.1"/>
</dbReference>
<dbReference type="KEGG" id="jag:GJA_5365"/>
<gene>
    <name evidence="6" type="ORF">GJA_5365</name>
</gene>
<accession>W0VDI2</accession>
<evidence type="ECO:0000313" key="6">
    <source>
        <dbReference type="EMBL" id="CDG85961.1"/>
    </source>
</evidence>
<dbReference type="InterPro" id="IPR036390">
    <property type="entry name" value="WH_DNA-bd_sf"/>
</dbReference>
<dbReference type="GO" id="GO:0003700">
    <property type="term" value="F:DNA-binding transcription factor activity"/>
    <property type="evidence" value="ECO:0007669"/>
    <property type="project" value="InterPro"/>
</dbReference>
<dbReference type="SUPFAM" id="SSF46785">
    <property type="entry name" value="Winged helix' DNA-binding domain"/>
    <property type="match status" value="1"/>
</dbReference>
<keyword evidence="4" id="KW-0804">Transcription</keyword>
<dbReference type="AlphaFoldDB" id="W0VDI2"/>
<dbReference type="PANTHER" id="PTHR30537">
    <property type="entry name" value="HTH-TYPE TRANSCRIPTIONAL REGULATOR"/>
    <property type="match status" value="1"/>
</dbReference>
<dbReference type="Pfam" id="PF03466">
    <property type="entry name" value="LysR_substrate"/>
    <property type="match status" value="1"/>
</dbReference>
<dbReference type="GO" id="GO:0003677">
    <property type="term" value="F:DNA binding"/>
    <property type="evidence" value="ECO:0007669"/>
    <property type="project" value="UniProtKB-KW"/>
</dbReference>
<keyword evidence="2" id="KW-0805">Transcription regulation</keyword>
<dbReference type="CDD" id="cd08422">
    <property type="entry name" value="PBP2_CrgA_like"/>
    <property type="match status" value="1"/>
</dbReference>
<keyword evidence="3" id="KW-0238">DNA-binding</keyword>
<dbReference type="InterPro" id="IPR000847">
    <property type="entry name" value="LysR_HTH_N"/>
</dbReference>
<dbReference type="STRING" id="1349767.GJA_5365"/>
<protein>
    <submittedName>
        <fullName evidence="6">Bacterial regulatory helix-turn-helix, lysR family protein</fullName>
    </submittedName>
</protein>
<proteinExistence type="inferred from homology"/>
<dbReference type="InterPro" id="IPR036388">
    <property type="entry name" value="WH-like_DNA-bd_sf"/>
</dbReference>
<evidence type="ECO:0000313" key="7">
    <source>
        <dbReference type="Proteomes" id="UP000027604"/>
    </source>
</evidence>
<feature type="domain" description="HTH lysR-type" evidence="5">
    <location>
        <begin position="1"/>
        <end position="59"/>
    </location>
</feature>
<comment type="similarity">
    <text evidence="1">Belongs to the LysR transcriptional regulatory family.</text>
</comment>
<keyword evidence="7" id="KW-1185">Reference proteome</keyword>
<dbReference type="eggNOG" id="COG0583">
    <property type="taxonomic scope" value="Bacteria"/>
</dbReference>
<sequence>MDTLATLHLLIDITDTGSFSAAARLRGKATSTVTLALQQLENEVGVRLVTRSTRRLALTHEGDLLLAGARRMLDAWEATLGEIAQDGVLQGPIRIAASNDFGRNSLLPLIDRFMLLHPGVKIGLVLSDSLENLLEQQLDIAVRSGPLQDSNLKARLLVRGRHLVCAAPSYWREHGKPRHPSELASHNCLVLTRHSAPLSAWPFVVDGKRTPVKVGGDRNASDGAVLRQWAIGGKGVMLKNEWDIRAELADGRLETALEDFVSSHIDLYAVYPKENPSRRAMAFIDYLSDNLRACNPGCSGSA</sequence>
<dbReference type="Gene3D" id="3.40.190.290">
    <property type="match status" value="1"/>
</dbReference>
<dbReference type="InterPro" id="IPR058163">
    <property type="entry name" value="LysR-type_TF_proteobact-type"/>
</dbReference>
<evidence type="ECO:0000256" key="1">
    <source>
        <dbReference type="ARBA" id="ARBA00009437"/>
    </source>
</evidence>
<dbReference type="Gene3D" id="1.10.10.10">
    <property type="entry name" value="Winged helix-like DNA-binding domain superfamily/Winged helix DNA-binding domain"/>
    <property type="match status" value="1"/>
</dbReference>
<dbReference type="HOGENOM" id="CLU_039613_16_4_4"/>
<evidence type="ECO:0000256" key="4">
    <source>
        <dbReference type="ARBA" id="ARBA00023163"/>
    </source>
</evidence>
<dbReference type="PATRIC" id="fig|1349767.4.peg.1959"/>